<dbReference type="InterPro" id="IPR043502">
    <property type="entry name" value="DNA/RNA_pol_sf"/>
</dbReference>
<name>A0A7D9JQ41_PARCT</name>
<dbReference type="EMBL" id="CACRXK020019324">
    <property type="protein sequence ID" value="CAB4033519.1"/>
    <property type="molecule type" value="Genomic_DNA"/>
</dbReference>
<keyword evidence="2" id="KW-1185">Reference proteome</keyword>
<proteinExistence type="predicted"/>
<organism evidence="1 2">
    <name type="scientific">Paramuricea clavata</name>
    <name type="common">Red gorgonian</name>
    <name type="synonym">Violescent sea-whip</name>
    <dbReference type="NCBI Taxonomy" id="317549"/>
    <lineage>
        <taxon>Eukaryota</taxon>
        <taxon>Metazoa</taxon>
        <taxon>Cnidaria</taxon>
        <taxon>Anthozoa</taxon>
        <taxon>Octocorallia</taxon>
        <taxon>Malacalcyonacea</taxon>
        <taxon>Plexauridae</taxon>
        <taxon>Paramuricea</taxon>
    </lineage>
</organism>
<dbReference type="InterPro" id="IPR000477">
    <property type="entry name" value="RT_dom"/>
</dbReference>
<dbReference type="PROSITE" id="PS50878">
    <property type="entry name" value="RT_POL"/>
    <property type="match status" value="1"/>
</dbReference>
<dbReference type="SUPFAM" id="SSF56672">
    <property type="entry name" value="DNA/RNA polymerases"/>
    <property type="match status" value="1"/>
</dbReference>
<accession>A0A7D9JQ41</accession>
<evidence type="ECO:0000313" key="1">
    <source>
        <dbReference type="EMBL" id="CAB4033519.1"/>
    </source>
</evidence>
<dbReference type="CDD" id="cd01650">
    <property type="entry name" value="RT_nLTR_like"/>
    <property type="match status" value="1"/>
</dbReference>
<dbReference type="Proteomes" id="UP001152795">
    <property type="component" value="Unassembled WGS sequence"/>
</dbReference>
<dbReference type="AlphaFoldDB" id="A0A7D9JQ41"/>
<reference evidence="1" key="1">
    <citation type="submission" date="2020-04" db="EMBL/GenBank/DDBJ databases">
        <authorList>
            <person name="Alioto T."/>
            <person name="Alioto T."/>
            <person name="Gomez Garrido J."/>
        </authorList>
    </citation>
    <scope>NUCLEOTIDE SEQUENCE</scope>
    <source>
        <strain evidence="1">A484AB</strain>
    </source>
</reference>
<dbReference type="Pfam" id="PF00078">
    <property type="entry name" value="RVT_1"/>
    <property type="match status" value="1"/>
</dbReference>
<dbReference type="OrthoDB" id="411378at2759"/>
<evidence type="ECO:0000313" key="2">
    <source>
        <dbReference type="Proteomes" id="UP001152795"/>
    </source>
</evidence>
<dbReference type="PANTHER" id="PTHR47510:SF3">
    <property type="entry name" value="ENDO_EXONUCLEASE_PHOSPHATASE DOMAIN-CONTAINING PROTEIN"/>
    <property type="match status" value="1"/>
</dbReference>
<comment type="caution">
    <text evidence="1">The sequence shown here is derived from an EMBL/GenBank/DDBJ whole genome shotgun (WGS) entry which is preliminary data.</text>
</comment>
<gene>
    <name evidence="1" type="ORF">PACLA_8A032817</name>
</gene>
<dbReference type="PANTHER" id="PTHR47510">
    <property type="entry name" value="REVERSE TRANSCRIPTASE DOMAIN-CONTAINING PROTEIN"/>
    <property type="match status" value="1"/>
</dbReference>
<sequence>MASEDWTAVYSALDVDEKVSAYNSIIIKMLDEFLPEKTIRIHHSDKPWITGNIKMQIKARQKAFSRGDQPRYKQLCEKVANLIAKAKAKASEFRTSNQSKWYNCIYSLVNAENTTYTQFPHRPENLDLSDLAEKLQKAFTKPWSDRYTNVAFEIPEVNHPHKNNKPPLPSIGQVKAVLKHLNPRKATGIDKVPAWMLKQYHEDLAPVVYDIVCCSISQCCYPSLYKHALISPVPKVQPPRDINNDFRQISVLPHLAKILEKIQLQLNIEDLKIKNNQHAFTQHRSTVSALISTTQTWFNATDCSKTGKMGVHAAFIDFRKAFDLVDHNILLTKLAAMNINKPFWLWIKSFLSGRVQQVNLNGTLSSIATCPAGVPQGSVISPILFNTYIDDLEDALPEQLKVSTNKYADDCTQHQIVSVDSNSNLQQSINEVNNWAVLNKMAINAKKTKDMWISFTDAIPEPPRLLIGNELIERVNAFKLLGVSFQNNLKWNAHVEEITRKANKRLYHLRECRKSQLPAEVGIITYQSKIRPILEYASPVWAGLPNYLRDEIERVQSRSLRILGLEKDYLPPLNERREEATSREVDRFMNDPNHPCRSVLPKLINNRYYLRNIDRNRNISFFSGTERHKHSFSGRACKYV</sequence>
<protein>
    <submittedName>
        <fullName evidence="1">Uncharacterized protein</fullName>
    </submittedName>
</protein>